<reference evidence="1" key="3">
    <citation type="submission" date="2022-06" db="UniProtKB">
        <authorList>
            <consortium name="EnsemblPlants"/>
        </authorList>
    </citation>
    <scope>IDENTIFICATION</scope>
</reference>
<reference evidence="2" key="1">
    <citation type="journal article" date="2013" name="Nature">
        <title>Draft genome of the wheat A-genome progenitor Triticum urartu.</title>
        <authorList>
            <person name="Ling H.Q."/>
            <person name="Zhao S."/>
            <person name="Liu D."/>
            <person name="Wang J."/>
            <person name="Sun H."/>
            <person name="Zhang C."/>
            <person name="Fan H."/>
            <person name="Li D."/>
            <person name="Dong L."/>
            <person name="Tao Y."/>
            <person name="Gao C."/>
            <person name="Wu H."/>
            <person name="Li Y."/>
            <person name="Cui Y."/>
            <person name="Guo X."/>
            <person name="Zheng S."/>
            <person name="Wang B."/>
            <person name="Yu K."/>
            <person name="Liang Q."/>
            <person name="Yang W."/>
            <person name="Lou X."/>
            <person name="Chen J."/>
            <person name="Feng M."/>
            <person name="Jian J."/>
            <person name="Zhang X."/>
            <person name="Luo G."/>
            <person name="Jiang Y."/>
            <person name="Liu J."/>
            <person name="Wang Z."/>
            <person name="Sha Y."/>
            <person name="Zhang B."/>
            <person name="Wu H."/>
            <person name="Tang D."/>
            <person name="Shen Q."/>
            <person name="Xue P."/>
            <person name="Zou S."/>
            <person name="Wang X."/>
            <person name="Liu X."/>
            <person name="Wang F."/>
            <person name="Yang Y."/>
            <person name="An X."/>
            <person name="Dong Z."/>
            <person name="Zhang K."/>
            <person name="Zhang X."/>
            <person name="Luo M.C."/>
            <person name="Dvorak J."/>
            <person name="Tong Y."/>
            <person name="Wang J."/>
            <person name="Yang H."/>
            <person name="Li Z."/>
            <person name="Wang D."/>
            <person name="Zhang A."/>
            <person name="Wang J."/>
        </authorList>
    </citation>
    <scope>NUCLEOTIDE SEQUENCE</scope>
    <source>
        <strain evidence="2">cv. G1812</strain>
    </source>
</reference>
<evidence type="ECO:0000313" key="1">
    <source>
        <dbReference type="EnsemblPlants" id="TuG1812G0200002335.01.T01.cds275578"/>
    </source>
</evidence>
<dbReference type="EnsemblPlants" id="TuG1812G0200002335.01.T01">
    <property type="protein sequence ID" value="TuG1812G0200002335.01.T01.cds275578"/>
    <property type="gene ID" value="TuG1812G0200002335.01"/>
</dbReference>
<dbReference type="Gramene" id="TuG1812G0200002335.01.T01">
    <property type="protein sequence ID" value="TuG1812G0200002335.01.T01.cds275578"/>
    <property type="gene ID" value="TuG1812G0200002335.01"/>
</dbReference>
<proteinExistence type="predicted"/>
<evidence type="ECO:0000313" key="2">
    <source>
        <dbReference type="Proteomes" id="UP000015106"/>
    </source>
</evidence>
<keyword evidence="2" id="KW-1185">Reference proteome</keyword>
<name>A0A8R7TFZ1_TRIUA</name>
<accession>A0A8R7TFZ1</accession>
<protein>
    <submittedName>
        <fullName evidence="1">Uncharacterized protein</fullName>
    </submittedName>
</protein>
<organism evidence="1 2">
    <name type="scientific">Triticum urartu</name>
    <name type="common">Red wild einkorn</name>
    <name type="synonym">Crithodium urartu</name>
    <dbReference type="NCBI Taxonomy" id="4572"/>
    <lineage>
        <taxon>Eukaryota</taxon>
        <taxon>Viridiplantae</taxon>
        <taxon>Streptophyta</taxon>
        <taxon>Embryophyta</taxon>
        <taxon>Tracheophyta</taxon>
        <taxon>Spermatophyta</taxon>
        <taxon>Magnoliopsida</taxon>
        <taxon>Liliopsida</taxon>
        <taxon>Poales</taxon>
        <taxon>Poaceae</taxon>
        <taxon>BOP clade</taxon>
        <taxon>Pooideae</taxon>
        <taxon>Triticodae</taxon>
        <taxon>Triticeae</taxon>
        <taxon>Triticinae</taxon>
        <taxon>Triticum</taxon>
    </lineage>
</organism>
<reference evidence="1" key="2">
    <citation type="submission" date="2018-03" db="EMBL/GenBank/DDBJ databases">
        <title>The Triticum urartu genome reveals the dynamic nature of wheat genome evolution.</title>
        <authorList>
            <person name="Ling H."/>
            <person name="Ma B."/>
            <person name="Shi X."/>
            <person name="Liu H."/>
            <person name="Dong L."/>
            <person name="Sun H."/>
            <person name="Cao Y."/>
            <person name="Gao Q."/>
            <person name="Zheng S."/>
            <person name="Li Y."/>
            <person name="Yu Y."/>
            <person name="Du H."/>
            <person name="Qi M."/>
            <person name="Li Y."/>
            <person name="Yu H."/>
            <person name="Cui Y."/>
            <person name="Wang N."/>
            <person name="Chen C."/>
            <person name="Wu H."/>
            <person name="Zhao Y."/>
            <person name="Zhang J."/>
            <person name="Li Y."/>
            <person name="Zhou W."/>
            <person name="Zhang B."/>
            <person name="Hu W."/>
            <person name="Eijk M."/>
            <person name="Tang J."/>
            <person name="Witsenboer H."/>
            <person name="Zhao S."/>
            <person name="Li Z."/>
            <person name="Zhang A."/>
            <person name="Wang D."/>
            <person name="Liang C."/>
        </authorList>
    </citation>
    <scope>NUCLEOTIDE SEQUENCE [LARGE SCALE GENOMIC DNA]</scope>
    <source>
        <strain evidence="1">cv. G1812</strain>
    </source>
</reference>
<dbReference type="Proteomes" id="UP000015106">
    <property type="component" value="Chromosome 2"/>
</dbReference>
<dbReference type="AlphaFoldDB" id="A0A8R7TFZ1"/>
<sequence>SVLADLLWPFNFASSGRSASGARQRAPRSRLCVEFRASSTAVCCSLLFSTECAAMCGFTLDSPGWSSFAFSHRSIVHSQYRL</sequence>